<reference evidence="2 3" key="1">
    <citation type="submission" date="2019-07" db="EMBL/GenBank/DDBJ databases">
        <title>Draft genome assembly of a fouling barnacle, Amphibalanus amphitrite (Darwin, 1854): The first reference genome for Thecostraca.</title>
        <authorList>
            <person name="Kim W."/>
        </authorList>
    </citation>
    <scope>NUCLEOTIDE SEQUENCE [LARGE SCALE GENOMIC DNA]</scope>
    <source>
        <strain evidence="2">SNU_AA5</strain>
        <tissue evidence="2">Soma without cirri and trophi</tissue>
    </source>
</reference>
<organism evidence="2 3">
    <name type="scientific">Amphibalanus amphitrite</name>
    <name type="common">Striped barnacle</name>
    <name type="synonym">Balanus amphitrite</name>
    <dbReference type="NCBI Taxonomy" id="1232801"/>
    <lineage>
        <taxon>Eukaryota</taxon>
        <taxon>Metazoa</taxon>
        <taxon>Ecdysozoa</taxon>
        <taxon>Arthropoda</taxon>
        <taxon>Crustacea</taxon>
        <taxon>Multicrustacea</taxon>
        <taxon>Cirripedia</taxon>
        <taxon>Thoracica</taxon>
        <taxon>Thoracicalcarea</taxon>
        <taxon>Balanomorpha</taxon>
        <taxon>Balanoidea</taxon>
        <taxon>Balanidae</taxon>
        <taxon>Amphibalaninae</taxon>
        <taxon>Amphibalanus</taxon>
    </lineage>
</organism>
<feature type="region of interest" description="Disordered" evidence="1">
    <location>
        <begin position="69"/>
        <end position="135"/>
    </location>
</feature>
<feature type="compositionally biased region" description="Low complexity" evidence="1">
    <location>
        <begin position="105"/>
        <end position="114"/>
    </location>
</feature>
<protein>
    <submittedName>
        <fullName evidence="2">Uncharacterized protein</fullName>
    </submittedName>
</protein>
<evidence type="ECO:0000313" key="3">
    <source>
        <dbReference type="Proteomes" id="UP000440578"/>
    </source>
</evidence>
<dbReference type="OrthoDB" id="10264738at2759"/>
<dbReference type="AlphaFoldDB" id="A0A6A4W7V8"/>
<accession>A0A6A4W7V8</accession>
<evidence type="ECO:0000313" key="2">
    <source>
        <dbReference type="EMBL" id="KAF0298148.1"/>
    </source>
</evidence>
<proteinExistence type="predicted"/>
<sequence>MSRCISAAQELVMAARGKLRDNRQWRRSDGSPATVDDISVFVIPLLAYREEHLQWKAANAPSAPVLCPPLTNGLCPERATAAGEGSAPDRSGQPPAADDHRDYDPAAAAPPLDAGDGGPQELEQEQEQSPSDPPG</sequence>
<name>A0A6A4W7V8_AMPAM</name>
<gene>
    <name evidence="2" type="ORF">FJT64_000475</name>
</gene>
<comment type="caution">
    <text evidence="2">The sequence shown here is derived from an EMBL/GenBank/DDBJ whole genome shotgun (WGS) entry which is preliminary data.</text>
</comment>
<evidence type="ECO:0000256" key="1">
    <source>
        <dbReference type="SAM" id="MobiDB-lite"/>
    </source>
</evidence>
<dbReference type="EMBL" id="VIIS01001442">
    <property type="protein sequence ID" value="KAF0298148.1"/>
    <property type="molecule type" value="Genomic_DNA"/>
</dbReference>
<keyword evidence="3" id="KW-1185">Reference proteome</keyword>
<dbReference type="Proteomes" id="UP000440578">
    <property type="component" value="Unassembled WGS sequence"/>
</dbReference>